<dbReference type="InterPro" id="IPR003593">
    <property type="entry name" value="AAA+_ATPase"/>
</dbReference>
<dbReference type="OrthoDB" id="9805601at2"/>
<keyword evidence="5" id="KW-1278">Translocase</keyword>
<dbReference type="Gene3D" id="3.40.50.300">
    <property type="entry name" value="P-loop containing nucleotide triphosphate hydrolases"/>
    <property type="match status" value="1"/>
</dbReference>
<dbReference type="GO" id="GO:0016887">
    <property type="term" value="F:ATP hydrolysis activity"/>
    <property type="evidence" value="ECO:0007669"/>
    <property type="project" value="InterPro"/>
</dbReference>
<dbReference type="PROSITE" id="PS00211">
    <property type="entry name" value="ABC_TRANSPORTER_1"/>
    <property type="match status" value="1"/>
</dbReference>
<evidence type="ECO:0000313" key="8">
    <source>
        <dbReference type="EMBL" id="TWI38349.1"/>
    </source>
</evidence>
<dbReference type="PANTHER" id="PTHR42794">
    <property type="entry name" value="HEMIN IMPORT ATP-BINDING PROTEIN HMUV"/>
    <property type="match status" value="1"/>
</dbReference>
<organism evidence="8 9">
    <name type="scientific">Paracoccus sulfuroxidans</name>
    <dbReference type="NCBI Taxonomy" id="384678"/>
    <lineage>
        <taxon>Bacteria</taxon>
        <taxon>Pseudomonadati</taxon>
        <taxon>Pseudomonadota</taxon>
        <taxon>Alphaproteobacteria</taxon>
        <taxon>Rhodobacterales</taxon>
        <taxon>Paracoccaceae</taxon>
        <taxon>Paracoccus</taxon>
    </lineage>
</organism>
<evidence type="ECO:0000313" key="9">
    <source>
        <dbReference type="Proteomes" id="UP000316225"/>
    </source>
</evidence>
<comment type="function">
    <text evidence="6">Part of the ABC transporter complex HmuTUV involved in hemin import. Responsible for energy coupling to the transport system.</text>
</comment>
<dbReference type="GO" id="GO:0005524">
    <property type="term" value="F:ATP binding"/>
    <property type="evidence" value="ECO:0007669"/>
    <property type="project" value="UniProtKB-KW"/>
</dbReference>
<protein>
    <submittedName>
        <fullName evidence="8">Iron complex transport system ATP-binding protein</fullName>
    </submittedName>
</protein>
<comment type="caution">
    <text evidence="8">The sequence shown here is derived from an EMBL/GenBank/DDBJ whole genome shotgun (WGS) entry which is preliminary data.</text>
</comment>
<evidence type="ECO:0000256" key="5">
    <source>
        <dbReference type="ARBA" id="ARBA00022967"/>
    </source>
</evidence>
<keyword evidence="9" id="KW-1185">Reference proteome</keyword>
<dbReference type="PANTHER" id="PTHR42794:SF1">
    <property type="entry name" value="HEMIN IMPORT ATP-BINDING PROTEIN HMUV"/>
    <property type="match status" value="1"/>
</dbReference>
<name>A0A562P1S4_9RHOB</name>
<dbReference type="SMART" id="SM00382">
    <property type="entry name" value="AAA"/>
    <property type="match status" value="1"/>
</dbReference>
<evidence type="ECO:0000256" key="4">
    <source>
        <dbReference type="ARBA" id="ARBA00022840"/>
    </source>
</evidence>
<evidence type="ECO:0000256" key="1">
    <source>
        <dbReference type="ARBA" id="ARBA00005417"/>
    </source>
</evidence>
<sequence>MTLIEARGLAIGHGGQPILKGVDLSLRAGKVLCLLGPNGVGKTTLFRTLLGLIPALSGTLALGEEPITRLPRHRIAAHLAYVPQAQDLPFAYVAQDIVLMGRSAALGPYSSPSAQDVQLAQAAMQRLGIAHLGARDMTRLSGGQRQMVLIARALAQGAPAIVMDEPTASLDLANRRRIGDLIRVLAGEGKGIILSTHDPDQAAELADEVLLLGPGGVLASGPVQQTMTASALSTLYGTPIRRETLSEGAIHFRALPGLPSDD</sequence>
<feature type="domain" description="ABC transporter" evidence="7">
    <location>
        <begin position="4"/>
        <end position="239"/>
    </location>
</feature>
<dbReference type="CDD" id="cd03214">
    <property type="entry name" value="ABC_Iron-Siderophores_B12_Hemin"/>
    <property type="match status" value="1"/>
</dbReference>
<dbReference type="InterPro" id="IPR017871">
    <property type="entry name" value="ABC_transporter-like_CS"/>
</dbReference>
<keyword evidence="3" id="KW-0547">Nucleotide-binding</keyword>
<dbReference type="InterPro" id="IPR003439">
    <property type="entry name" value="ABC_transporter-like_ATP-bd"/>
</dbReference>
<keyword evidence="2" id="KW-0813">Transport</keyword>
<evidence type="ECO:0000256" key="3">
    <source>
        <dbReference type="ARBA" id="ARBA00022741"/>
    </source>
</evidence>
<dbReference type="AlphaFoldDB" id="A0A562P1S4"/>
<dbReference type="Pfam" id="PF00005">
    <property type="entry name" value="ABC_tran"/>
    <property type="match status" value="1"/>
</dbReference>
<gene>
    <name evidence="8" type="ORF">IQ24_00489</name>
</gene>
<proteinExistence type="inferred from homology"/>
<dbReference type="InterPro" id="IPR027417">
    <property type="entry name" value="P-loop_NTPase"/>
</dbReference>
<comment type="similarity">
    <text evidence="1">Belongs to the ABC transporter superfamily.</text>
</comment>
<accession>A0A562P1S4</accession>
<reference evidence="8 9" key="1">
    <citation type="journal article" date="2015" name="Stand. Genomic Sci.">
        <title>Genomic Encyclopedia of Bacterial and Archaeal Type Strains, Phase III: the genomes of soil and plant-associated and newly described type strains.</title>
        <authorList>
            <person name="Whitman W.B."/>
            <person name="Woyke T."/>
            <person name="Klenk H.P."/>
            <person name="Zhou Y."/>
            <person name="Lilburn T.G."/>
            <person name="Beck B.J."/>
            <person name="De Vos P."/>
            <person name="Vandamme P."/>
            <person name="Eisen J.A."/>
            <person name="Garrity G."/>
            <person name="Hugenholtz P."/>
            <person name="Kyrpides N.C."/>
        </authorList>
    </citation>
    <scope>NUCLEOTIDE SEQUENCE [LARGE SCALE GENOMIC DNA]</scope>
    <source>
        <strain evidence="8 9">CGMCC 1.5364</strain>
    </source>
</reference>
<dbReference type="FunFam" id="3.40.50.300:FF:000134">
    <property type="entry name" value="Iron-enterobactin ABC transporter ATP-binding protein"/>
    <property type="match status" value="1"/>
</dbReference>
<dbReference type="EMBL" id="VLKU01000001">
    <property type="protein sequence ID" value="TWI38349.1"/>
    <property type="molecule type" value="Genomic_DNA"/>
</dbReference>
<dbReference type="Proteomes" id="UP000316225">
    <property type="component" value="Unassembled WGS sequence"/>
</dbReference>
<evidence type="ECO:0000256" key="6">
    <source>
        <dbReference type="ARBA" id="ARBA00037066"/>
    </source>
</evidence>
<evidence type="ECO:0000256" key="2">
    <source>
        <dbReference type="ARBA" id="ARBA00022448"/>
    </source>
</evidence>
<keyword evidence="4 8" id="KW-0067">ATP-binding</keyword>
<evidence type="ECO:0000259" key="7">
    <source>
        <dbReference type="PROSITE" id="PS50893"/>
    </source>
</evidence>
<dbReference type="SUPFAM" id="SSF52540">
    <property type="entry name" value="P-loop containing nucleoside triphosphate hydrolases"/>
    <property type="match status" value="1"/>
</dbReference>
<dbReference type="PROSITE" id="PS50893">
    <property type="entry name" value="ABC_TRANSPORTER_2"/>
    <property type="match status" value="1"/>
</dbReference>